<protein>
    <submittedName>
        <fullName evidence="1">Uncharacterized protein</fullName>
    </submittedName>
</protein>
<keyword evidence="2" id="KW-1185">Reference proteome</keyword>
<comment type="caution">
    <text evidence="1">The sequence shown here is derived from an EMBL/GenBank/DDBJ whole genome shotgun (WGS) entry which is preliminary data.</text>
</comment>
<evidence type="ECO:0000313" key="1">
    <source>
        <dbReference type="EMBL" id="OYD08762.1"/>
    </source>
</evidence>
<dbReference type="EMBL" id="NOWF01000002">
    <property type="protein sequence ID" value="OYD08762.1"/>
    <property type="molecule type" value="Genomic_DNA"/>
</dbReference>
<reference evidence="1 2" key="1">
    <citation type="submission" date="2017-07" db="EMBL/GenBank/DDBJ databases">
        <title>The genome sequence of Paludifilum halophilum highlights mechanisms for microbial adaptation to high salt environemnts.</title>
        <authorList>
            <person name="Belbahri L."/>
        </authorList>
    </citation>
    <scope>NUCLEOTIDE SEQUENCE [LARGE SCALE GENOMIC DNA]</scope>
    <source>
        <strain evidence="1 2">DSM 102817</strain>
    </source>
</reference>
<accession>A0A235B953</accession>
<proteinExistence type="predicted"/>
<gene>
    <name evidence="1" type="ORF">CHM34_02900</name>
</gene>
<dbReference type="RefSeq" id="WP_094263110.1">
    <property type="nucleotide sequence ID" value="NZ_NOWF01000002.1"/>
</dbReference>
<dbReference type="AlphaFoldDB" id="A0A235B953"/>
<evidence type="ECO:0000313" key="2">
    <source>
        <dbReference type="Proteomes" id="UP000215459"/>
    </source>
</evidence>
<name>A0A235B953_9BACL</name>
<dbReference type="Proteomes" id="UP000215459">
    <property type="component" value="Unassembled WGS sequence"/>
</dbReference>
<sequence>MTKDRIIQAVYRHLEESTLYLITKCRDYEAARDALDELEEFDKATDGEKWFLAIAKCRELVSIVPRKILLDSADGELILAGAGE</sequence>
<organism evidence="1 2">
    <name type="scientific">Paludifilum halophilum</name>
    <dbReference type="NCBI Taxonomy" id="1642702"/>
    <lineage>
        <taxon>Bacteria</taxon>
        <taxon>Bacillati</taxon>
        <taxon>Bacillota</taxon>
        <taxon>Bacilli</taxon>
        <taxon>Bacillales</taxon>
        <taxon>Thermoactinomycetaceae</taxon>
        <taxon>Paludifilum</taxon>
    </lineage>
</organism>